<name>A0A3D3RBI6_9PLAN</name>
<dbReference type="EMBL" id="DQAY01000128">
    <property type="protein sequence ID" value="HCO25377.1"/>
    <property type="molecule type" value="Genomic_DNA"/>
</dbReference>
<gene>
    <name evidence="1" type="ORF">DIT97_21020</name>
</gene>
<dbReference type="RefSeq" id="WP_154932142.1">
    <property type="nucleotide sequence ID" value="NZ_CAXBMG010000007.1"/>
</dbReference>
<proteinExistence type="predicted"/>
<evidence type="ECO:0000313" key="1">
    <source>
        <dbReference type="EMBL" id="HCO25377.1"/>
    </source>
</evidence>
<dbReference type="Gene3D" id="3.20.20.140">
    <property type="entry name" value="Metal-dependent hydrolases"/>
    <property type="match status" value="1"/>
</dbReference>
<accession>A0A3D3RBI6</accession>
<evidence type="ECO:0000313" key="2">
    <source>
        <dbReference type="Proteomes" id="UP000263642"/>
    </source>
</evidence>
<reference evidence="1 2" key="1">
    <citation type="journal article" date="2018" name="Nat. Biotechnol.">
        <title>A standardized bacterial taxonomy based on genome phylogeny substantially revises the tree of life.</title>
        <authorList>
            <person name="Parks D.H."/>
            <person name="Chuvochina M."/>
            <person name="Waite D.W."/>
            <person name="Rinke C."/>
            <person name="Skarshewski A."/>
            <person name="Chaumeil P.A."/>
            <person name="Hugenholtz P."/>
        </authorList>
    </citation>
    <scope>NUCLEOTIDE SEQUENCE [LARGE SCALE GENOMIC DNA]</scope>
    <source>
        <strain evidence="1">UBA9375</strain>
    </source>
</reference>
<evidence type="ECO:0008006" key="3">
    <source>
        <dbReference type="Google" id="ProtNLM"/>
    </source>
</evidence>
<dbReference type="InterPro" id="IPR016195">
    <property type="entry name" value="Pol/histidinol_Pase-like"/>
</dbReference>
<dbReference type="SUPFAM" id="SSF89550">
    <property type="entry name" value="PHP domain-like"/>
    <property type="match status" value="1"/>
</dbReference>
<protein>
    <recommendedName>
        <fullName evidence="3">DUF3604 domain-containing protein</fullName>
    </recommendedName>
</protein>
<comment type="caution">
    <text evidence="1">The sequence shown here is derived from an EMBL/GenBank/DDBJ whole genome shotgun (WGS) entry which is preliminary data.</text>
</comment>
<organism evidence="1 2">
    <name type="scientific">Gimesia maris</name>
    <dbReference type="NCBI Taxonomy" id="122"/>
    <lineage>
        <taxon>Bacteria</taxon>
        <taxon>Pseudomonadati</taxon>
        <taxon>Planctomycetota</taxon>
        <taxon>Planctomycetia</taxon>
        <taxon>Planctomycetales</taxon>
        <taxon>Planctomycetaceae</taxon>
        <taxon>Gimesia</taxon>
    </lineage>
</organism>
<dbReference type="AlphaFoldDB" id="A0A3D3RBI6"/>
<sequence>MTTDYQNFFGDLHNHNQVGYALGSLDRSFEIARNHLDFYAFTPHSYWPDVVDYDGKITHKWKNGFHIARARWPEVVQLAKDFDSPGEFVTILGYERHGTEEGDYHILFPDLQGDYELIDDLAELQAFARQRGCLMIPHHPANRLGHRGFDATKLASDVSPVLEIHSEWGCAEHDRAPFPYKRHTEGGRWTKHTLQYYLNQGYRLGVVASTDDHLGYPGGYREGLAAIKASELTRDALFDGLRNRRTYAVSGDRIELDFYLNNQMMGQELPFTDERELKVKVQGWDEIDRVEVLKNGRVIHRDFPVDKSNGAHPWDKPVVLRFEYGWGPWPALGWGGTADWNFNVDIDGGEIQQIQTCFTTGPLDEFRRDRILEQTPQQLKVQSFTALKQQVDDWSQKAIVMRIQGDADTRISVSCQQPSECQLTQKFSDLAVSNEMLFTRPFPWESAMLHRLVFHNQWNTEFTFIDQSEGNQDDWYYVRVIQSNGEMAWSSPIWVNQK</sequence>
<dbReference type="Proteomes" id="UP000263642">
    <property type="component" value="Unassembled WGS sequence"/>
</dbReference>
<dbReference type="InterPro" id="IPR022028">
    <property type="entry name" value="DUF3604"/>
</dbReference>
<dbReference type="Pfam" id="PF12228">
    <property type="entry name" value="DUF3604"/>
    <property type="match status" value="1"/>
</dbReference>